<dbReference type="Gene3D" id="3.10.450.50">
    <property type="match status" value="1"/>
</dbReference>
<organism evidence="1 2">
    <name type="scientific">Penicillium canescens</name>
    <dbReference type="NCBI Taxonomy" id="5083"/>
    <lineage>
        <taxon>Eukaryota</taxon>
        <taxon>Fungi</taxon>
        <taxon>Dikarya</taxon>
        <taxon>Ascomycota</taxon>
        <taxon>Pezizomycotina</taxon>
        <taxon>Eurotiomycetes</taxon>
        <taxon>Eurotiomycetidae</taxon>
        <taxon>Eurotiales</taxon>
        <taxon>Aspergillaceae</taxon>
        <taxon>Penicillium</taxon>
    </lineage>
</organism>
<evidence type="ECO:0000313" key="1">
    <source>
        <dbReference type="EMBL" id="KAJ6058025.1"/>
    </source>
</evidence>
<accession>A0AAD6IP66</accession>
<evidence type="ECO:0000313" key="2">
    <source>
        <dbReference type="Proteomes" id="UP001219568"/>
    </source>
</evidence>
<reference evidence="1" key="1">
    <citation type="journal article" date="2023" name="IMA Fungus">
        <title>Comparative genomic study of the Penicillium genus elucidates a diverse pangenome and 15 lateral gene transfer events.</title>
        <authorList>
            <person name="Petersen C."/>
            <person name="Sorensen T."/>
            <person name="Nielsen M.R."/>
            <person name="Sondergaard T.E."/>
            <person name="Sorensen J.L."/>
            <person name="Fitzpatrick D.A."/>
            <person name="Frisvad J.C."/>
            <person name="Nielsen K.L."/>
        </authorList>
    </citation>
    <scope>NUCLEOTIDE SEQUENCE</scope>
    <source>
        <strain evidence="1">IBT 15450</strain>
    </source>
</reference>
<sequence length="129" mass="14411">MDISEIRTYEVSAWNALCQSGSALIPFLAKDCVMLFPGGMMLADETLRSTLSGDTFQPWKTYTITDDRVLPLDSNGKCALIVYRVIAVREIGNGEDKVFNALCSSVWCRRMNKDGPEGWEMVSHQQTPV</sequence>
<evidence type="ECO:0008006" key="3">
    <source>
        <dbReference type="Google" id="ProtNLM"/>
    </source>
</evidence>
<proteinExistence type="predicted"/>
<dbReference type="InterPro" id="IPR032710">
    <property type="entry name" value="NTF2-like_dom_sf"/>
</dbReference>
<gene>
    <name evidence="1" type="ORF">N7460_001299</name>
</gene>
<protein>
    <recommendedName>
        <fullName evidence="3">DUF4440 domain-containing protein</fullName>
    </recommendedName>
</protein>
<reference evidence="1" key="2">
    <citation type="submission" date="2023-01" db="EMBL/GenBank/DDBJ databases">
        <authorList>
            <person name="Petersen C."/>
        </authorList>
    </citation>
    <scope>NUCLEOTIDE SEQUENCE</scope>
    <source>
        <strain evidence="1">IBT 15450</strain>
    </source>
</reference>
<keyword evidence="2" id="KW-1185">Reference proteome</keyword>
<dbReference type="SUPFAM" id="SSF54427">
    <property type="entry name" value="NTF2-like"/>
    <property type="match status" value="1"/>
</dbReference>
<dbReference type="EMBL" id="JAQJZL010000001">
    <property type="protein sequence ID" value="KAJ6058025.1"/>
    <property type="molecule type" value="Genomic_DNA"/>
</dbReference>
<dbReference type="Proteomes" id="UP001219568">
    <property type="component" value="Unassembled WGS sequence"/>
</dbReference>
<dbReference type="AlphaFoldDB" id="A0AAD6IP66"/>
<comment type="caution">
    <text evidence="1">The sequence shown here is derived from an EMBL/GenBank/DDBJ whole genome shotgun (WGS) entry which is preliminary data.</text>
</comment>
<name>A0AAD6IP66_PENCN</name>